<reference evidence="4 5" key="1">
    <citation type="journal article" date="2015" name="Int. J. Syst. Evol. Microbiol.">
        <title>Erwinia iniecta sp. nov., isolated from Russian wheat aphids (Diuraphis noxia).</title>
        <authorList>
            <person name="Campillo T."/>
            <person name="Luna E."/>
            <person name="Portier P."/>
            <person name="Fischer-Le Saux M."/>
            <person name="Lapitan N."/>
            <person name="Tisserat N.A."/>
            <person name="Leach J.E."/>
        </authorList>
    </citation>
    <scope>NUCLEOTIDE SEQUENCE [LARGE SCALE GENOMIC DNA]</scope>
    <source>
        <strain evidence="3 5">B120</strain>
        <strain evidence="2 4">B149</strain>
    </source>
</reference>
<dbReference type="InterPro" id="IPR010359">
    <property type="entry name" value="IrrE_HExxH"/>
</dbReference>
<name>A0A0L7T7N7_9GAMM</name>
<dbReference type="Pfam" id="PF06114">
    <property type="entry name" value="Peptidase_M78"/>
    <property type="match status" value="1"/>
</dbReference>
<dbReference type="AlphaFoldDB" id="A0A0L7T7N7"/>
<evidence type="ECO:0000313" key="4">
    <source>
        <dbReference type="Proteomes" id="UP000036851"/>
    </source>
</evidence>
<feature type="domain" description="HTH cro/C1-type" evidence="1">
    <location>
        <begin position="69"/>
        <end position="116"/>
    </location>
</feature>
<evidence type="ECO:0000313" key="5">
    <source>
        <dbReference type="Proteomes" id="UP000037088"/>
    </source>
</evidence>
<sequence length="403" mass="45786">MDIKVIKTEQQHQEYLKEIHSLMLEMPPIHSKAHEDLELLITIVEAYENSKYPIELPDPIDAILFRMHEKGLKQVDLVPYLGTRSRVSEILARKRPLTVSMIKALSIGLGISTDTLVGINAVNEHSSDDHIDWSKFPVKEMINRGWLPDIVDRTKKNTEEIIKSFIDQVGWQASSSVSFKRTLSGDAYSPATKYALFAWVSRVVQQARKRKNALGIFNPDVLSASFMRDLAQLSWFEKGPLLAIEFLEKHGIAIVIEPCLKGTRIDGAALKDVDGLPIIGLSLRYDRLDNFWFTLLHEVAHIWKHIDSNEIFLDDIDSNTDDRQESEANRLAREAFIPRSTWKRSQAYSSPSKEAIDSLSRELKITPAIIAGRIRRESGNYRIFNDLIGQGEVKALLVPAFDN</sequence>
<evidence type="ECO:0000313" key="2">
    <source>
        <dbReference type="EMBL" id="KOC88025.1"/>
    </source>
</evidence>
<comment type="caution">
    <text evidence="3">The sequence shown here is derived from an EMBL/GenBank/DDBJ whole genome shotgun (WGS) entry which is preliminary data.</text>
</comment>
<dbReference type="Proteomes" id="UP000036851">
    <property type="component" value="Unassembled WGS sequence"/>
</dbReference>
<dbReference type="PROSITE" id="PS50943">
    <property type="entry name" value="HTH_CROC1"/>
    <property type="match status" value="1"/>
</dbReference>
<dbReference type="PATRIC" id="fig|1560201.3.peg.1282"/>
<dbReference type="Proteomes" id="UP000037088">
    <property type="component" value="Unassembled WGS sequence"/>
</dbReference>
<gene>
    <name evidence="3" type="ORF">NG42_06005</name>
    <name evidence="2" type="ORF">NG43_20900</name>
</gene>
<evidence type="ECO:0000313" key="3">
    <source>
        <dbReference type="EMBL" id="KOC91387.1"/>
    </source>
</evidence>
<dbReference type="InterPro" id="IPR039060">
    <property type="entry name" value="Antitox_HigA"/>
</dbReference>
<dbReference type="GO" id="GO:0006355">
    <property type="term" value="P:regulation of DNA-templated transcription"/>
    <property type="evidence" value="ECO:0007669"/>
    <property type="project" value="InterPro"/>
</dbReference>
<dbReference type="RefSeq" id="WP_052898361.1">
    <property type="nucleotide sequence ID" value="NZ_JRXE01000006.1"/>
</dbReference>
<dbReference type="STRING" id="1560201.NG42_06005"/>
<organism evidence="3 5">
    <name type="scientific">Winslowiella iniecta</name>
    <dbReference type="NCBI Taxonomy" id="1560201"/>
    <lineage>
        <taxon>Bacteria</taxon>
        <taxon>Pseudomonadati</taxon>
        <taxon>Pseudomonadota</taxon>
        <taxon>Gammaproteobacteria</taxon>
        <taxon>Enterobacterales</taxon>
        <taxon>Erwiniaceae</taxon>
        <taxon>Winslowiella</taxon>
    </lineage>
</organism>
<dbReference type="OrthoDB" id="9796786at2"/>
<dbReference type="PANTHER" id="PTHR40455:SF1">
    <property type="entry name" value="ANTITOXIN HIGA"/>
    <property type="match status" value="1"/>
</dbReference>
<dbReference type="InterPro" id="IPR001387">
    <property type="entry name" value="Cro/C1-type_HTH"/>
</dbReference>
<evidence type="ECO:0000259" key="1">
    <source>
        <dbReference type="PROSITE" id="PS50943"/>
    </source>
</evidence>
<protein>
    <recommendedName>
        <fullName evidence="1">HTH cro/C1-type domain-containing protein</fullName>
    </recommendedName>
</protein>
<keyword evidence="5" id="KW-1185">Reference proteome</keyword>
<dbReference type="GO" id="GO:0001046">
    <property type="term" value="F:core promoter sequence-specific DNA binding"/>
    <property type="evidence" value="ECO:0007669"/>
    <property type="project" value="TreeGrafter"/>
</dbReference>
<dbReference type="EMBL" id="JRXF01000054">
    <property type="protein sequence ID" value="KOC88025.1"/>
    <property type="molecule type" value="Genomic_DNA"/>
</dbReference>
<proteinExistence type="predicted"/>
<dbReference type="PANTHER" id="PTHR40455">
    <property type="entry name" value="ANTITOXIN HIGA"/>
    <property type="match status" value="1"/>
</dbReference>
<dbReference type="EMBL" id="JRXE01000006">
    <property type="protein sequence ID" value="KOC91387.1"/>
    <property type="molecule type" value="Genomic_DNA"/>
</dbReference>
<accession>A0A0L7T7N7</accession>